<sequence length="365" mass="41404">MNHRQGTIGFIPLFSILILAIGLMNHVMVIPPLISEAHRDAWISVLLMVAPFFLWTFMLHYIMKRTNQQPLLTWFHQRYGPIAGMSLRLFFLLYLFFIHVLTLKDTVMWTHVTYLPRTPQFVLSVSLLLLCFFGASYGLQAIAITSGFLLPFVLIFGEFVMTTNLPVKDYSLLTPMLEQGMAPVWRGSVYVGGGLAELILLLLFQQHLNCRVRLWSLWTLVLFLLMLVLGPATGAIAEFGPYEAASLRYPAFEEWRLVRVGKYIQHVDFLSIYQWLSGAFVRIAITLYLMLELLAAGTNHKRKIYILLSLSSLSAIAVALPISDMQYLQFLKGVYLPGSLSAVTAVLLFMFITVLLTNRSKGEKA</sequence>
<gene>
    <name evidence="9" type="ORF">PAESOLCIP111_02390</name>
</gene>
<evidence type="ECO:0000256" key="6">
    <source>
        <dbReference type="ARBA" id="ARBA00022989"/>
    </source>
</evidence>
<keyword evidence="6 8" id="KW-1133">Transmembrane helix</keyword>
<evidence type="ECO:0000256" key="2">
    <source>
        <dbReference type="ARBA" id="ARBA00007998"/>
    </source>
</evidence>
<dbReference type="Pfam" id="PF03845">
    <property type="entry name" value="Spore_permease"/>
    <property type="match status" value="1"/>
</dbReference>
<feature type="transmembrane region" description="Helical" evidence="8">
    <location>
        <begin position="7"/>
        <end position="29"/>
    </location>
</feature>
<reference evidence="9" key="1">
    <citation type="submission" date="2021-06" db="EMBL/GenBank/DDBJ databases">
        <authorList>
            <person name="Criscuolo A."/>
        </authorList>
    </citation>
    <scope>NUCLEOTIDE SEQUENCE</scope>
    <source>
        <strain evidence="9">CIP111600</strain>
    </source>
</reference>
<feature type="transmembrane region" description="Helical" evidence="8">
    <location>
        <begin position="148"/>
        <end position="167"/>
    </location>
</feature>
<comment type="similarity">
    <text evidence="2">Belongs to the amino acid-polyamine-organocation (APC) superfamily. Spore germination protein (SGP) (TC 2.A.3.9) family.</text>
</comment>
<feature type="transmembrane region" description="Helical" evidence="8">
    <location>
        <begin position="216"/>
        <end position="237"/>
    </location>
</feature>
<keyword evidence="10" id="KW-1185">Reference proteome</keyword>
<proteinExistence type="inferred from homology"/>
<dbReference type="InterPro" id="IPR004761">
    <property type="entry name" value="Spore_GerAB"/>
</dbReference>
<name>A0A916K1C6_9BACL</name>
<protein>
    <submittedName>
        <fullName evidence="9">Uncharacterized protein</fullName>
    </submittedName>
</protein>
<keyword evidence="3" id="KW-0813">Transport</keyword>
<evidence type="ECO:0000256" key="4">
    <source>
        <dbReference type="ARBA" id="ARBA00022544"/>
    </source>
</evidence>
<dbReference type="RefSeq" id="WP_218092169.1">
    <property type="nucleotide sequence ID" value="NZ_CAJVAS010000008.1"/>
</dbReference>
<comment type="caution">
    <text evidence="9">The sequence shown here is derived from an EMBL/GenBank/DDBJ whole genome shotgun (WGS) entry which is preliminary data.</text>
</comment>
<evidence type="ECO:0000256" key="3">
    <source>
        <dbReference type="ARBA" id="ARBA00022448"/>
    </source>
</evidence>
<feature type="transmembrane region" description="Helical" evidence="8">
    <location>
        <begin position="303"/>
        <end position="322"/>
    </location>
</feature>
<feature type="transmembrane region" description="Helical" evidence="8">
    <location>
        <begin position="41"/>
        <end position="62"/>
    </location>
</feature>
<comment type="subcellular location">
    <subcellularLocation>
        <location evidence="1">Membrane</location>
        <topology evidence="1">Multi-pass membrane protein</topology>
    </subcellularLocation>
</comment>
<dbReference type="PANTHER" id="PTHR34975:SF2">
    <property type="entry name" value="SPORE GERMINATION PROTEIN A2"/>
    <property type="match status" value="1"/>
</dbReference>
<evidence type="ECO:0000256" key="8">
    <source>
        <dbReference type="SAM" id="Phobius"/>
    </source>
</evidence>
<organism evidence="9 10">
    <name type="scientific">Paenibacillus solanacearum</name>
    <dbReference type="NCBI Taxonomy" id="2048548"/>
    <lineage>
        <taxon>Bacteria</taxon>
        <taxon>Bacillati</taxon>
        <taxon>Bacillota</taxon>
        <taxon>Bacilli</taxon>
        <taxon>Bacillales</taxon>
        <taxon>Paenibacillaceae</taxon>
        <taxon>Paenibacillus</taxon>
    </lineage>
</organism>
<keyword evidence="4" id="KW-0309">Germination</keyword>
<feature type="transmembrane region" description="Helical" evidence="8">
    <location>
        <begin position="82"/>
        <end position="101"/>
    </location>
</feature>
<evidence type="ECO:0000256" key="1">
    <source>
        <dbReference type="ARBA" id="ARBA00004141"/>
    </source>
</evidence>
<dbReference type="PANTHER" id="PTHR34975">
    <property type="entry name" value="SPORE GERMINATION PROTEIN A2"/>
    <property type="match status" value="1"/>
</dbReference>
<dbReference type="Proteomes" id="UP000693672">
    <property type="component" value="Unassembled WGS sequence"/>
</dbReference>
<dbReference type="EMBL" id="CAJVAS010000008">
    <property type="protein sequence ID" value="CAG7622081.1"/>
    <property type="molecule type" value="Genomic_DNA"/>
</dbReference>
<accession>A0A916K1C6</accession>
<keyword evidence="5 8" id="KW-0812">Transmembrane</keyword>
<evidence type="ECO:0000313" key="9">
    <source>
        <dbReference type="EMBL" id="CAG7622081.1"/>
    </source>
</evidence>
<dbReference type="AlphaFoldDB" id="A0A916K1C6"/>
<evidence type="ECO:0000256" key="5">
    <source>
        <dbReference type="ARBA" id="ARBA00022692"/>
    </source>
</evidence>
<dbReference type="NCBIfam" id="TIGR00912">
    <property type="entry name" value="2A0309"/>
    <property type="match status" value="1"/>
</dbReference>
<feature type="transmembrane region" description="Helical" evidence="8">
    <location>
        <begin position="334"/>
        <end position="356"/>
    </location>
</feature>
<feature type="transmembrane region" description="Helical" evidence="8">
    <location>
        <begin position="187"/>
        <end position="204"/>
    </location>
</feature>
<dbReference type="GO" id="GO:0016020">
    <property type="term" value="C:membrane"/>
    <property type="evidence" value="ECO:0007669"/>
    <property type="project" value="UniProtKB-SubCell"/>
</dbReference>
<evidence type="ECO:0000256" key="7">
    <source>
        <dbReference type="ARBA" id="ARBA00023136"/>
    </source>
</evidence>
<evidence type="ECO:0000313" key="10">
    <source>
        <dbReference type="Proteomes" id="UP000693672"/>
    </source>
</evidence>
<keyword evidence="7 8" id="KW-0472">Membrane</keyword>
<feature type="transmembrane region" description="Helical" evidence="8">
    <location>
        <begin position="272"/>
        <end position="291"/>
    </location>
</feature>
<feature type="transmembrane region" description="Helical" evidence="8">
    <location>
        <begin position="121"/>
        <end position="139"/>
    </location>
</feature>
<dbReference type="GO" id="GO:0009847">
    <property type="term" value="P:spore germination"/>
    <property type="evidence" value="ECO:0007669"/>
    <property type="project" value="InterPro"/>
</dbReference>